<evidence type="ECO:0000313" key="1">
    <source>
        <dbReference type="EMBL" id="JAE29949.1"/>
    </source>
</evidence>
<reference evidence="1" key="2">
    <citation type="journal article" date="2015" name="Data Brief">
        <title>Shoot transcriptome of the giant reed, Arundo donax.</title>
        <authorList>
            <person name="Barrero R.A."/>
            <person name="Guerrero F.D."/>
            <person name="Moolhuijzen P."/>
            <person name="Goolsby J.A."/>
            <person name="Tidwell J."/>
            <person name="Bellgard S.E."/>
            <person name="Bellgard M.I."/>
        </authorList>
    </citation>
    <scope>NUCLEOTIDE SEQUENCE</scope>
    <source>
        <tissue evidence="1">Shoot tissue taken approximately 20 cm above the soil surface</tissue>
    </source>
</reference>
<reference evidence="1" key="1">
    <citation type="submission" date="2014-09" db="EMBL/GenBank/DDBJ databases">
        <authorList>
            <person name="Magalhaes I.L.F."/>
            <person name="Oliveira U."/>
            <person name="Santos F.R."/>
            <person name="Vidigal T.H.D.A."/>
            <person name="Brescovit A.D."/>
            <person name="Santos A.J."/>
        </authorList>
    </citation>
    <scope>NUCLEOTIDE SEQUENCE</scope>
    <source>
        <tissue evidence="1">Shoot tissue taken approximately 20 cm above the soil surface</tissue>
    </source>
</reference>
<sequence length="43" mass="4830">MNHGMRLSMFKEYSRLKLLAIADTRFCLSCGDVEAVLHGQEGT</sequence>
<dbReference type="AlphaFoldDB" id="A0A0A9H2C6"/>
<protein>
    <submittedName>
        <fullName evidence="1">Uncharacterized protein</fullName>
    </submittedName>
</protein>
<dbReference type="EMBL" id="GBRH01167947">
    <property type="protein sequence ID" value="JAE29949.1"/>
    <property type="molecule type" value="Transcribed_RNA"/>
</dbReference>
<proteinExistence type="predicted"/>
<accession>A0A0A9H2C6</accession>
<organism evidence="1">
    <name type="scientific">Arundo donax</name>
    <name type="common">Giant reed</name>
    <name type="synonym">Donax arundinaceus</name>
    <dbReference type="NCBI Taxonomy" id="35708"/>
    <lineage>
        <taxon>Eukaryota</taxon>
        <taxon>Viridiplantae</taxon>
        <taxon>Streptophyta</taxon>
        <taxon>Embryophyta</taxon>
        <taxon>Tracheophyta</taxon>
        <taxon>Spermatophyta</taxon>
        <taxon>Magnoliopsida</taxon>
        <taxon>Liliopsida</taxon>
        <taxon>Poales</taxon>
        <taxon>Poaceae</taxon>
        <taxon>PACMAD clade</taxon>
        <taxon>Arundinoideae</taxon>
        <taxon>Arundineae</taxon>
        <taxon>Arundo</taxon>
    </lineage>
</organism>
<name>A0A0A9H2C6_ARUDO</name>